<dbReference type="InterPro" id="IPR037277">
    <property type="entry name" value="Granulin_sf"/>
</dbReference>
<dbReference type="OrthoDB" id="6492655at2759"/>
<dbReference type="PANTHER" id="PTHR12274">
    <property type="entry name" value="GRANULIN"/>
    <property type="match status" value="1"/>
</dbReference>
<comment type="similarity">
    <text evidence="2">Belongs to the granulin family.</text>
</comment>
<dbReference type="PROSITE" id="PS00799">
    <property type="entry name" value="GRANULINS"/>
    <property type="match status" value="1"/>
</dbReference>
<sequence length="336" mass="36546">MVKRNMVLLVRAVYLAALALAVKANDQSAMCPDGGICPEGQTCGDVGDGRYACCPYSNAVPCGDKLHCCPQGHLCHLSTGTCVGDLETLAMVRYQHATEATSGNADCDDPSTVMCHNHQYCEKGTKCCRTNEGFEFYYCCRYQNGTCCLGNTFCCDTDYVCDLKYNICRLKGSHTAHVRGLSELQKDPAIPKSLGMPTKSNRAKTVKFENCPDGTSCHYGSSCCQNEDGRYACCPYERAQCCDNERCCPQAFKCNDAEKTCTKDETVKPMAAKYRSFKKPVPNIDTTPSVPCPTWMICGSNSCCVNQYGAYRCSPYTNGTCCSDGVSGCPPGKICV</sequence>
<evidence type="ECO:0000256" key="4">
    <source>
        <dbReference type="ARBA" id="ARBA00023157"/>
    </source>
</evidence>
<dbReference type="InterPro" id="IPR000118">
    <property type="entry name" value="Granulin"/>
</dbReference>
<dbReference type="SUPFAM" id="SSF57277">
    <property type="entry name" value="Granulin repeat"/>
    <property type="match status" value="1"/>
</dbReference>
<dbReference type="InterPro" id="IPR039036">
    <property type="entry name" value="Granulin_fam"/>
</dbReference>
<feature type="signal peptide" evidence="5">
    <location>
        <begin position="1"/>
        <end position="24"/>
    </location>
</feature>
<comment type="subcellular location">
    <subcellularLocation>
        <location evidence="1">Secreted</location>
    </subcellularLocation>
</comment>
<evidence type="ECO:0000313" key="7">
    <source>
        <dbReference type="EMBL" id="MOY37873.1"/>
    </source>
</evidence>
<dbReference type="EMBL" id="GHJT01003902">
    <property type="protein sequence ID" value="MOY37873.1"/>
    <property type="molecule type" value="Transcribed_RNA"/>
</dbReference>
<dbReference type="Gene3D" id="2.10.25.160">
    <property type="entry name" value="Granulin"/>
    <property type="match status" value="4"/>
</dbReference>
<name>A0A4D5RL14_IXOSC</name>
<keyword evidence="3" id="KW-0964">Secreted</keyword>
<feature type="chain" id="PRO_5020024665" evidence="5">
    <location>
        <begin position="25"/>
        <end position="336"/>
    </location>
</feature>
<evidence type="ECO:0000259" key="6">
    <source>
        <dbReference type="PROSITE" id="PS00799"/>
    </source>
</evidence>
<keyword evidence="4" id="KW-1015">Disulfide bond</keyword>
<organism evidence="7">
    <name type="scientific">Ixodes scapularis</name>
    <name type="common">Black-legged tick</name>
    <name type="synonym">Deer tick</name>
    <dbReference type="NCBI Taxonomy" id="6945"/>
    <lineage>
        <taxon>Eukaryota</taxon>
        <taxon>Metazoa</taxon>
        <taxon>Ecdysozoa</taxon>
        <taxon>Arthropoda</taxon>
        <taxon>Chelicerata</taxon>
        <taxon>Arachnida</taxon>
        <taxon>Acari</taxon>
        <taxon>Parasitiformes</taxon>
        <taxon>Ixodida</taxon>
        <taxon>Ixodoidea</taxon>
        <taxon>Ixodidae</taxon>
        <taxon>Ixodinae</taxon>
        <taxon>Ixodes</taxon>
    </lineage>
</organism>
<dbReference type="AlphaFoldDB" id="A0A4D5RL14"/>
<evidence type="ECO:0000256" key="5">
    <source>
        <dbReference type="SAM" id="SignalP"/>
    </source>
</evidence>
<evidence type="ECO:0000256" key="2">
    <source>
        <dbReference type="ARBA" id="ARBA00010093"/>
    </source>
</evidence>
<evidence type="ECO:0000256" key="1">
    <source>
        <dbReference type="ARBA" id="ARBA00004613"/>
    </source>
</evidence>
<dbReference type="GO" id="GO:0005576">
    <property type="term" value="C:extracellular region"/>
    <property type="evidence" value="ECO:0007669"/>
    <property type="project" value="UniProtKB-SubCell"/>
</dbReference>
<dbReference type="VEuPathDB" id="VectorBase:ISCW014516"/>
<dbReference type="VEuPathDB" id="VectorBase:ISCP_003491"/>
<dbReference type="PANTHER" id="PTHR12274:SF3">
    <property type="entry name" value="PROGRANULIN"/>
    <property type="match status" value="1"/>
</dbReference>
<feature type="domain" description="Granulins" evidence="6">
    <location>
        <begin position="62"/>
        <end position="75"/>
    </location>
</feature>
<protein>
    <submittedName>
        <fullName evidence="7">Putative conserved secreted protein</fullName>
    </submittedName>
</protein>
<dbReference type="VEuPathDB" id="VectorBase:ISCW024859"/>
<accession>A0A4D5RL14</accession>
<reference evidence="7" key="1">
    <citation type="submission" date="2019-04" db="EMBL/GenBank/DDBJ databases">
        <title>An insight into the mialome of Ixodes scapularis.</title>
        <authorList>
            <person name="Ribeiro J.M."/>
            <person name="Mather T.N."/>
            <person name="Karim S."/>
        </authorList>
    </citation>
    <scope>NUCLEOTIDE SEQUENCE</scope>
</reference>
<evidence type="ECO:0000256" key="3">
    <source>
        <dbReference type="ARBA" id="ARBA00022525"/>
    </source>
</evidence>
<dbReference type="SMART" id="SM00277">
    <property type="entry name" value="GRAN"/>
    <property type="match status" value="4"/>
</dbReference>
<dbReference type="Pfam" id="PF00396">
    <property type="entry name" value="Granulin"/>
    <property type="match status" value="4"/>
</dbReference>
<proteinExistence type="inferred from homology"/>
<dbReference type="VEuPathDB" id="VectorBase:ISCI024859"/>
<keyword evidence="5" id="KW-0732">Signal</keyword>